<dbReference type="PANTHER" id="PTHR43848:SF2">
    <property type="entry name" value="PUTRESCINE TRANSPORT SYSTEM PERMEASE PROTEIN POTI"/>
    <property type="match status" value="1"/>
</dbReference>
<evidence type="ECO:0000256" key="6">
    <source>
        <dbReference type="ARBA" id="ARBA00022989"/>
    </source>
</evidence>
<keyword evidence="11" id="KW-1185">Reference proteome</keyword>
<dbReference type="Gene3D" id="1.10.3720.10">
    <property type="entry name" value="MetI-like"/>
    <property type="match status" value="1"/>
</dbReference>
<dbReference type="EMBL" id="CP034234">
    <property type="protein sequence ID" value="AZK43534.1"/>
    <property type="molecule type" value="Genomic_DNA"/>
</dbReference>
<dbReference type="CDD" id="cd06261">
    <property type="entry name" value="TM_PBP2"/>
    <property type="match status" value="1"/>
</dbReference>
<dbReference type="InterPro" id="IPR035906">
    <property type="entry name" value="MetI-like_sf"/>
</dbReference>
<keyword evidence="7 8" id="KW-0472">Membrane</keyword>
<name>A0A3S5HJY7_9FIRM</name>
<dbReference type="AlphaFoldDB" id="A0A3S5HJY7"/>
<accession>A0A3S5HJY7</accession>
<keyword evidence="4" id="KW-1003">Cell membrane</keyword>
<dbReference type="KEGG" id="eri:EEI45_00805"/>
<dbReference type="GO" id="GO:0055085">
    <property type="term" value="P:transmembrane transport"/>
    <property type="evidence" value="ECO:0007669"/>
    <property type="project" value="InterPro"/>
</dbReference>
<sequence length="266" mass="28964">MKEKNRWIGPLGIILMLIFFYGPILVMMVFSFNDSRSLTSWSGFSTKWYGKLSQSNDITAAVRTSLFIALITTVIATVVGTMTAIGLSKHKKIFKKSILTINNFPVLNPEIVTAISFMLLFASVKGLQKGFGTMLVAHITFCTPYVILTVLPKLKSLDPSLADAAMDLGATPTGALRKVILPQLTPAIISGALIAFTMSFDDFVISYFATGNGVSNISILVYQMSKRINPTVNALSTIIVVIITVVLIIINVLPILKRSKRKVAVS</sequence>
<feature type="transmembrane region" description="Helical" evidence="8">
    <location>
        <begin position="179"/>
        <end position="198"/>
    </location>
</feature>
<evidence type="ECO:0000259" key="9">
    <source>
        <dbReference type="PROSITE" id="PS50928"/>
    </source>
</evidence>
<dbReference type="GO" id="GO:0005886">
    <property type="term" value="C:plasma membrane"/>
    <property type="evidence" value="ECO:0007669"/>
    <property type="project" value="UniProtKB-SubCell"/>
</dbReference>
<evidence type="ECO:0000256" key="3">
    <source>
        <dbReference type="ARBA" id="ARBA00022448"/>
    </source>
</evidence>
<evidence type="ECO:0000313" key="10">
    <source>
        <dbReference type="EMBL" id="AZK43534.1"/>
    </source>
</evidence>
<keyword evidence="6 8" id="KW-1133">Transmembrane helix</keyword>
<dbReference type="InterPro" id="IPR000515">
    <property type="entry name" value="MetI-like"/>
</dbReference>
<feature type="transmembrane region" description="Helical" evidence="8">
    <location>
        <begin position="204"/>
        <end position="222"/>
    </location>
</feature>
<keyword evidence="3 8" id="KW-0813">Transport</keyword>
<feature type="transmembrane region" description="Helical" evidence="8">
    <location>
        <begin position="130"/>
        <end position="151"/>
    </location>
</feature>
<evidence type="ECO:0000256" key="5">
    <source>
        <dbReference type="ARBA" id="ARBA00022692"/>
    </source>
</evidence>
<evidence type="ECO:0000256" key="2">
    <source>
        <dbReference type="ARBA" id="ARBA00007069"/>
    </source>
</evidence>
<dbReference type="PANTHER" id="PTHR43848">
    <property type="entry name" value="PUTRESCINE TRANSPORT SYSTEM PERMEASE PROTEIN POTI"/>
    <property type="match status" value="1"/>
</dbReference>
<protein>
    <submittedName>
        <fullName evidence="10">ABC transporter permease</fullName>
    </submittedName>
</protein>
<dbReference type="SUPFAM" id="SSF161098">
    <property type="entry name" value="MetI-like"/>
    <property type="match status" value="1"/>
</dbReference>
<reference evidence="10 11" key="1">
    <citation type="journal article" date="2020" name="Int. J. Syst. Evol. Microbiol.">
        <title>Description of Erysipelothrix piscisicarius sp. nov., an emergent fish pathogen, and assessment of virulence using a tiger barb (Puntigrus tetrazona) infection model.</title>
        <authorList>
            <person name="Pomaranski E.K."/>
            <person name="Griffin M.J."/>
            <person name="Camus A.C."/>
            <person name="Armwood A.R."/>
            <person name="Shelley J."/>
            <person name="Waldbieser G.C."/>
            <person name="LaFrentz B.R."/>
            <person name="Garcia J.C."/>
            <person name="Yanong R."/>
            <person name="Soto E."/>
        </authorList>
    </citation>
    <scope>NUCLEOTIDE SEQUENCE [LARGE SCALE GENOMIC DNA]</scope>
    <source>
        <strain evidence="10 11">15TAL0474</strain>
    </source>
</reference>
<feature type="transmembrane region" description="Helical" evidence="8">
    <location>
        <begin position="234"/>
        <end position="256"/>
    </location>
</feature>
<evidence type="ECO:0000256" key="4">
    <source>
        <dbReference type="ARBA" id="ARBA00022475"/>
    </source>
</evidence>
<feature type="transmembrane region" description="Helical" evidence="8">
    <location>
        <begin position="66"/>
        <end position="85"/>
    </location>
</feature>
<dbReference type="Proteomes" id="UP000278804">
    <property type="component" value="Chromosome"/>
</dbReference>
<evidence type="ECO:0000256" key="1">
    <source>
        <dbReference type="ARBA" id="ARBA00004651"/>
    </source>
</evidence>
<evidence type="ECO:0000256" key="7">
    <source>
        <dbReference type="ARBA" id="ARBA00023136"/>
    </source>
</evidence>
<comment type="similarity">
    <text evidence="2">Belongs to the binding-protein-dependent transport system permease family. CysTW subfamily.</text>
</comment>
<feature type="domain" description="ABC transmembrane type-1" evidence="9">
    <location>
        <begin position="62"/>
        <end position="250"/>
    </location>
</feature>
<organism evidence="10 11">
    <name type="scientific">Erysipelothrix piscisicarius</name>
    <dbReference type="NCBI Taxonomy" id="2485784"/>
    <lineage>
        <taxon>Bacteria</taxon>
        <taxon>Bacillati</taxon>
        <taxon>Bacillota</taxon>
        <taxon>Erysipelotrichia</taxon>
        <taxon>Erysipelotrichales</taxon>
        <taxon>Erysipelotrichaceae</taxon>
        <taxon>Erysipelothrix</taxon>
    </lineage>
</organism>
<keyword evidence="5 8" id="KW-0812">Transmembrane</keyword>
<feature type="transmembrane region" description="Helical" evidence="8">
    <location>
        <begin position="7"/>
        <end position="32"/>
    </location>
</feature>
<dbReference type="Pfam" id="PF00528">
    <property type="entry name" value="BPD_transp_1"/>
    <property type="match status" value="1"/>
</dbReference>
<evidence type="ECO:0000256" key="8">
    <source>
        <dbReference type="RuleBase" id="RU363032"/>
    </source>
</evidence>
<comment type="subcellular location">
    <subcellularLocation>
        <location evidence="1 8">Cell membrane</location>
        <topology evidence="1 8">Multi-pass membrane protein</topology>
    </subcellularLocation>
</comment>
<dbReference type="PROSITE" id="PS50928">
    <property type="entry name" value="ABC_TM1"/>
    <property type="match status" value="1"/>
</dbReference>
<dbReference type="InterPro" id="IPR051789">
    <property type="entry name" value="Bact_Polyamine_Transport"/>
</dbReference>
<evidence type="ECO:0000313" key="11">
    <source>
        <dbReference type="Proteomes" id="UP000278804"/>
    </source>
</evidence>
<dbReference type="RefSeq" id="WP_125163756.1">
    <property type="nucleotide sequence ID" value="NZ_CP034234.1"/>
</dbReference>
<gene>
    <name evidence="10" type="ORF">EEI45_00805</name>
</gene>
<proteinExistence type="inferred from homology"/>